<name>A0A1D2NHI0_ORCCI</name>
<sequence>FVFLAYVCVIVYSSHQYRCNWQAGFTNSLPTPLIWLTCDAIKCVLCILVLVQLLYSCFFCAVNTGSFLDSDLEE</sequence>
<keyword evidence="1" id="KW-0812">Transmembrane</keyword>
<dbReference type="EMBL" id="LJIJ01000037">
    <property type="protein sequence ID" value="ODN04672.1"/>
    <property type="molecule type" value="Genomic_DNA"/>
</dbReference>
<proteinExistence type="predicted"/>
<keyword evidence="1" id="KW-1133">Transmembrane helix</keyword>
<evidence type="ECO:0000256" key="1">
    <source>
        <dbReference type="SAM" id="Phobius"/>
    </source>
</evidence>
<keyword evidence="1" id="KW-0472">Membrane</keyword>
<feature type="transmembrane region" description="Helical" evidence="1">
    <location>
        <begin position="33"/>
        <end position="55"/>
    </location>
</feature>
<organism evidence="2 3">
    <name type="scientific">Orchesella cincta</name>
    <name type="common">Springtail</name>
    <name type="synonym">Podura cincta</name>
    <dbReference type="NCBI Taxonomy" id="48709"/>
    <lineage>
        <taxon>Eukaryota</taxon>
        <taxon>Metazoa</taxon>
        <taxon>Ecdysozoa</taxon>
        <taxon>Arthropoda</taxon>
        <taxon>Hexapoda</taxon>
        <taxon>Collembola</taxon>
        <taxon>Entomobryomorpha</taxon>
        <taxon>Entomobryoidea</taxon>
        <taxon>Orchesellidae</taxon>
        <taxon>Orchesellinae</taxon>
        <taxon>Orchesella</taxon>
    </lineage>
</organism>
<dbReference type="Proteomes" id="UP000094527">
    <property type="component" value="Unassembled WGS sequence"/>
</dbReference>
<evidence type="ECO:0000313" key="2">
    <source>
        <dbReference type="EMBL" id="ODN04672.1"/>
    </source>
</evidence>
<gene>
    <name evidence="2" type="ORF">Ocin01_01978</name>
</gene>
<accession>A0A1D2NHI0</accession>
<dbReference type="AlphaFoldDB" id="A0A1D2NHI0"/>
<keyword evidence="3" id="KW-1185">Reference proteome</keyword>
<feature type="non-terminal residue" evidence="2">
    <location>
        <position position="1"/>
    </location>
</feature>
<protein>
    <submittedName>
        <fullName evidence="2">Uncharacterized protein</fullName>
    </submittedName>
</protein>
<reference evidence="2 3" key="1">
    <citation type="journal article" date="2016" name="Genome Biol. Evol.">
        <title>Gene Family Evolution Reflects Adaptation to Soil Environmental Stressors in the Genome of the Collembolan Orchesella cincta.</title>
        <authorList>
            <person name="Faddeeva-Vakhrusheva A."/>
            <person name="Derks M.F."/>
            <person name="Anvar S.Y."/>
            <person name="Agamennone V."/>
            <person name="Suring W."/>
            <person name="Smit S."/>
            <person name="van Straalen N.M."/>
            <person name="Roelofs D."/>
        </authorList>
    </citation>
    <scope>NUCLEOTIDE SEQUENCE [LARGE SCALE GENOMIC DNA]</scope>
    <source>
        <tissue evidence="2">Mixed pool</tissue>
    </source>
</reference>
<comment type="caution">
    <text evidence="2">The sequence shown here is derived from an EMBL/GenBank/DDBJ whole genome shotgun (WGS) entry which is preliminary data.</text>
</comment>
<evidence type="ECO:0000313" key="3">
    <source>
        <dbReference type="Proteomes" id="UP000094527"/>
    </source>
</evidence>